<feature type="domain" description="Cyclic nucleotide-binding" evidence="2">
    <location>
        <begin position="1"/>
        <end position="104"/>
    </location>
</feature>
<dbReference type="InterPro" id="IPR018490">
    <property type="entry name" value="cNMP-bd_dom_sf"/>
</dbReference>
<dbReference type="GO" id="GO:0003700">
    <property type="term" value="F:DNA-binding transcription factor activity"/>
    <property type="evidence" value="ECO:0007669"/>
    <property type="project" value="TreeGrafter"/>
</dbReference>
<evidence type="ECO:0000259" key="2">
    <source>
        <dbReference type="PROSITE" id="PS50042"/>
    </source>
</evidence>
<dbReference type="PROSITE" id="PS50042">
    <property type="entry name" value="CNMP_BINDING_3"/>
    <property type="match status" value="2"/>
</dbReference>
<evidence type="ECO:0000313" key="3">
    <source>
        <dbReference type="EMBL" id="AHC14209.1"/>
    </source>
</evidence>
<dbReference type="GO" id="GO:0005829">
    <property type="term" value="C:cytosol"/>
    <property type="evidence" value="ECO:0007669"/>
    <property type="project" value="TreeGrafter"/>
</dbReference>
<dbReference type="PATRIC" id="fig|1307761.3.peg.788"/>
<keyword evidence="4" id="KW-1185">Reference proteome</keyword>
<dbReference type="Gene3D" id="2.60.120.10">
    <property type="entry name" value="Jelly Rolls"/>
    <property type="match status" value="2"/>
</dbReference>
<keyword evidence="1" id="KW-0802">TPR repeat</keyword>
<dbReference type="PROSITE" id="PS50005">
    <property type="entry name" value="TPR"/>
    <property type="match status" value="1"/>
</dbReference>
<name>V5WF87_9SPIO</name>
<dbReference type="SUPFAM" id="SSF51206">
    <property type="entry name" value="cAMP-binding domain-like"/>
    <property type="match status" value="2"/>
</dbReference>
<dbReference type="EMBL" id="CP006939">
    <property type="protein sequence ID" value="AHC14209.1"/>
    <property type="molecule type" value="Genomic_DNA"/>
</dbReference>
<gene>
    <name evidence="3" type="ORF">L21SP2_0787</name>
</gene>
<sequence length="401" mass="46096">MVSFKQGAYIIVEGKQNANQFFIIRSGKVRLSKEVEIVAEEGGNVLTPGDFFGVVSTMSSHSHIETAQAVTDVNLISVSRDNYGLLIEKNTPVAMKIIESFSRRMRYLDEALTRLTQQSVDGQAGQDHLFEVAEYYVKQNQYNQAYFAYHQYLRFNPQGPKIDQAKERMAKIKPYQKAVYLNEDEQEFNRLYPKDTMIFTENMPGQQLYIIQKGQVKITKIMNDNEVLLAVLKPGDIFGEMSLLEHKPRSASAIAHEESVLLAVNRENFTTMVKSQPQIISKITTLMSERIWFIYKQLANTLLDNPVGKLYDALLIQLEKNRVEVRAGEAYSFDFGTKELIHMVGLNQLEGNKAVAELLKNKRFKAMDNKIYCADIDEIKKQAEYYRKMQRIARKREKSGR</sequence>
<dbReference type="InterPro" id="IPR014710">
    <property type="entry name" value="RmlC-like_jellyroll"/>
</dbReference>
<dbReference type="InterPro" id="IPR000595">
    <property type="entry name" value="cNMP-bd_dom"/>
</dbReference>
<dbReference type="AlphaFoldDB" id="V5WF87"/>
<dbReference type="HOGENOM" id="CLU_694328_0_0_12"/>
<dbReference type="eggNOG" id="COG0664">
    <property type="taxonomic scope" value="Bacteria"/>
</dbReference>
<dbReference type="CDD" id="cd00038">
    <property type="entry name" value="CAP_ED"/>
    <property type="match status" value="2"/>
</dbReference>
<feature type="domain" description="Cyclic nucleotide-binding" evidence="2">
    <location>
        <begin position="192"/>
        <end position="290"/>
    </location>
</feature>
<dbReference type="InterPro" id="IPR018488">
    <property type="entry name" value="cNMP-bd_CS"/>
</dbReference>
<proteinExistence type="predicted"/>
<dbReference type="Proteomes" id="UP000018680">
    <property type="component" value="Chromosome"/>
</dbReference>
<accession>V5WF87</accession>
<dbReference type="InterPro" id="IPR050397">
    <property type="entry name" value="Env_Response_Regulators"/>
</dbReference>
<protein>
    <submittedName>
        <fullName evidence="3">Putative cAMP-binding protein</fullName>
    </submittedName>
</protein>
<feature type="repeat" description="TPR" evidence="1">
    <location>
        <begin position="126"/>
        <end position="159"/>
    </location>
</feature>
<dbReference type="STRING" id="1307761.L21SP2_0787"/>
<reference evidence="3 4" key="1">
    <citation type="journal article" date="2015" name="Stand. Genomic Sci.">
        <title>Complete genome sequence and description of Salinispira pacifica gen. nov., sp. nov., a novel spirochaete isolated form a hypersaline microbial mat.</title>
        <authorList>
            <person name="Ben Hania W."/>
            <person name="Joseph M."/>
            <person name="Schumann P."/>
            <person name="Bunk B."/>
            <person name="Fiebig A."/>
            <person name="Sproer C."/>
            <person name="Klenk H.P."/>
            <person name="Fardeau M.L."/>
            <person name="Spring S."/>
        </authorList>
    </citation>
    <scope>NUCLEOTIDE SEQUENCE [LARGE SCALE GENOMIC DNA]</scope>
    <source>
        <strain evidence="3 4">L21-RPul-D2</strain>
    </source>
</reference>
<dbReference type="InterPro" id="IPR019734">
    <property type="entry name" value="TPR_rpt"/>
</dbReference>
<dbReference type="PANTHER" id="PTHR24567:SF74">
    <property type="entry name" value="HTH-TYPE TRANSCRIPTIONAL REGULATOR ARCR"/>
    <property type="match status" value="1"/>
</dbReference>
<organism evidence="3 4">
    <name type="scientific">Salinispira pacifica</name>
    <dbReference type="NCBI Taxonomy" id="1307761"/>
    <lineage>
        <taxon>Bacteria</taxon>
        <taxon>Pseudomonadati</taxon>
        <taxon>Spirochaetota</taxon>
        <taxon>Spirochaetia</taxon>
        <taxon>Spirochaetales</taxon>
        <taxon>Spirochaetaceae</taxon>
        <taxon>Salinispira</taxon>
    </lineage>
</organism>
<evidence type="ECO:0000313" key="4">
    <source>
        <dbReference type="Proteomes" id="UP000018680"/>
    </source>
</evidence>
<dbReference type="KEGG" id="slr:L21SP2_0787"/>
<dbReference type="SMART" id="SM00100">
    <property type="entry name" value="cNMP"/>
    <property type="match status" value="2"/>
</dbReference>
<dbReference type="PROSITE" id="PS00889">
    <property type="entry name" value="CNMP_BINDING_2"/>
    <property type="match status" value="1"/>
</dbReference>
<dbReference type="Pfam" id="PF00027">
    <property type="entry name" value="cNMP_binding"/>
    <property type="match status" value="2"/>
</dbReference>
<dbReference type="PANTHER" id="PTHR24567">
    <property type="entry name" value="CRP FAMILY TRANSCRIPTIONAL REGULATORY PROTEIN"/>
    <property type="match status" value="1"/>
</dbReference>
<evidence type="ECO:0000256" key="1">
    <source>
        <dbReference type="PROSITE-ProRule" id="PRU00339"/>
    </source>
</evidence>